<evidence type="ECO:0000256" key="1">
    <source>
        <dbReference type="SAM" id="Phobius"/>
    </source>
</evidence>
<dbReference type="RefSeq" id="WP_075724779.1">
    <property type="nucleotide sequence ID" value="NZ_LTDM01000006.1"/>
</dbReference>
<dbReference type="AlphaFoldDB" id="A0A1U7M8C1"/>
<gene>
    <name evidence="2" type="ORF">TICRE_04940</name>
</gene>
<dbReference type="OrthoDB" id="1911165at2"/>
<reference evidence="2 3" key="1">
    <citation type="submission" date="2016-02" db="EMBL/GenBank/DDBJ databases">
        <title>Genome sequence of Tissierella creatinophila DSM 6911.</title>
        <authorList>
            <person name="Poehlein A."/>
            <person name="Daniel R."/>
        </authorList>
    </citation>
    <scope>NUCLEOTIDE SEQUENCE [LARGE SCALE GENOMIC DNA]</scope>
    <source>
        <strain evidence="2 3">DSM 6911</strain>
    </source>
</reference>
<name>A0A1U7M8C1_TISCR</name>
<proteinExistence type="predicted"/>
<sequence>MKEGKMNEYIRWGLLLNGLTIGAKQFIVIPDAIVCFIVGIGISLLIFGIYETNHDITKFKKWKRSILKNFGKLRGWKK</sequence>
<keyword evidence="1" id="KW-0472">Membrane</keyword>
<feature type="transmembrane region" description="Helical" evidence="1">
    <location>
        <begin position="26"/>
        <end position="50"/>
    </location>
</feature>
<keyword evidence="3" id="KW-1185">Reference proteome</keyword>
<comment type="caution">
    <text evidence="2">The sequence shown here is derived from an EMBL/GenBank/DDBJ whole genome shotgun (WGS) entry which is preliminary data.</text>
</comment>
<keyword evidence="1" id="KW-0812">Transmembrane</keyword>
<evidence type="ECO:0000313" key="3">
    <source>
        <dbReference type="Proteomes" id="UP000186112"/>
    </source>
</evidence>
<dbReference type="EMBL" id="LTDM01000006">
    <property type="protein sequence ID" value="OLS03500.1"/>
    <property type="molecule type" value="Genomic_DNA"/>
</dbReference>
<dbReference type="Proteomes" id="UP000186112">
    <property type="component" value="Unassembled WGS sequence"/>
</dbReference>
<organism evidence="2 3">
    <name type="scientific">Tissierella creatinophila DSM 6911</name>
    <dbReference type="NCBI Taxonomy" id="1123403"/>
    <lineage>
        <taxon>Bacteria</taxon>
        <taxon>Bacillati</taxon>
        <taxon>Bacillota</taxon>
        <taxon>Tissierellia</taxon>
        <taxon>Tissierellales</taxon>
        <taxon>Tissierellaceae</taxon>
        <taxon>Tissierella</taxon>
    </lineage>
</organism>
<accession>A0A1U7M8C1</accession>
<protein>
    <submittedName>
        <fullName evidence="2">Uncharacterized protein</fullName>
    </submittedName>
</protein>
<evidence type="ECO:0000313" key="2">
    <source>
        <dbReference type="EMBL" id="OLS03500.1"/>
    </source>
</evidence>
<keyword evidence="1" id="KW-1133">Transmembrane helix</keyword>